<keyword evidence="2" id="KW-1185">Reference proteome</keyword>
<name>A0ABX7VKJ3_XENBU</name>
<reference evidence="1 2" key="1">
    <citation type="submission" date="2021-03" db="EMBL/GenBank/DDBJ databases">
        <title>Complete Genome Sequence Data of Xenorhabdus budapestensis strain C72, a Candidate Biological Control Agent, from China.</title>
        <authorList>
            <person name="LI B."/>
            <person name="WANG S."/>
            <person name="QIU D."/>
        </authorList>
    </citation>
    <scope>NUCLEOTIDE SEQUENCE [LARGE SCALE GENOMIC DNA]</scope>
    <source>
        <strain evidence="1 2">C-7-2</strain>
    </source>
</reference>
<evidence type="ECO:0000313" key="1">
    <source>
        <dbReference type="EMBL" id="QTL40930.1"/>
    </source>
</evidence>
<dbReference type="EMBL" id="CP072455">
    <property type="protein sequence ID" value="QTL40930.1"/>
    <property type="molecule type" value="Genomic_DNA"/>
</dbReference>
<sequence>MRTEVDLVYFEKDREERTQLSKYYISHNNLNTVLVQTLIISRDEFGKYIASMEFADFPKLYSEKEAALKLADWMRRMSEAIENHWQDKKQYPEPASLAEQWNALPPQNK</sequence>
<evidence type="ECO:0008006" key="3">
    <source>
        <dbReference type="Google" id="ProtNLM"/>
    </source>
</evidence>
<organism evidence="1 2">
    <name type="scientific">Xenorhabdus budapestensis</name>
    <dbReference type="NCBI Taxonomy" id="290110"/>
    <lineage>
        <taxon>Bacteria</taxon>
        <taxon>Pseudomonadati</taxon>
        <taxon>Pseudomonadota</taxon>
        <taxon>Gammaproteobacteria</taxon>
        <taxon>Enterobacterales</taxon>
        <taxon>Morganellaceae</taxon>
        <taxon>Xenorhabdus</taxon>
    </lineage>
</organism>
<accession>A0ABX7VKJ3</accession>
<proteinExistence type="predicted"/>
<gene>
    <name evidence="1" type="ORF">HGO23_06190</name>
</gene>
<dbReference type="Proteomes" id="UP000665047">
    <property type="component" value="Chromosome"/>
</dbReference>
<evidence type="ECO:0000313" key="2">
    <source>
        <dbReference type="Proteomes" id="UP000665047"/>
    </source>
</evidence>
<dbReference type="RefSeq" id="WP_209028314.1">
    <property type="nucleotide sequence ID" value="NZ_CP072455.1"/>
</dbReference>
<protein>
    <recommendedName>
        <fullName evidence="3">Phage protein</fullName>
    </recommendedName>
</protein>